<keyword evidence="1" id="KW-0732">Signal</keyword>
<dbReference type="InterPro" id="IPR036514">
    <property type="entry name" value="SGNH_hydro_sf"/>
</dbReference>
<dbReference type="SUPFAM" id="SSF52266">
    <property type="entry name" value="SGNH hydrolase"/>
    <property type="match status" value="1"/>
</dbReference>
<keyword evidence="4" id="KW-1185">Reference proteome</keyword>
<reference evidence="3 4" key="1">
    <citation type="submission" date="2016-02" db="EMBL/GenBank/DDBJ databases">
        <title>Genome analysis of coral dinoflagellate symbionts highlights evolutionary adaptations to a symbiotic lifestyle.</title>
        <authorList>
            <person name="Aranda M."/>
            <person name="Li Y."/>
            <person name="Liew Y.J."/>
            <person name="Baumgarten S."/>
            <person name="Simakov O."/>
            <person name="Wilson M."/>
            <person name="Piel J."/>
            <person name="Ashoor H."/>
            <person name="Bougouffa S."/>
            <person name="Bajic V.B."/>
            <person name="Ryu T."/>
            <person name="Ravasi T."/>
            <person name="Bayer T."/>
            <person name="Micklem G."/>
            <person name="Kim H."/>
            <person name="Bhak J."/>
            <person name="Lajeunesse T.C."/>
            <person name="Voolstra C.R."/>
        </authorList>
    </citation>
    <scope>NUCLEOTIDE SEQUENCE [LARGE SCALE GENOMIC DNA]</scope>
    <source>
        <strain evidence="3 4">CCMP2467</strain>
    </source>
</reference>
<feature type="signal peptide" evidence="1">
    <location>
        <begin position="1"/>
        <end position="31"/>
    </location>
</feature>
<dbReference type="InterPro" id="IPR013830">
    <property type="entry name" value="SGNH_hydro"/>
</dbReference>
<comment type="caution">
    <text evidence="3">The sequence shown here is derived from an EMBL/GenBank/DDBJ whole genome shotgun (WGS) entry which is preliminary data.</text>
</comment>
<dbReference type="OrthoDB" id="436538at2759"/>
<accession>A0A1Q9D6J8</accession>
<sequence>MHGLAGCKSRLRVACGLALSGFTLLAWRPQAAWVVSCFGDSHTEGIYGAPWVPDLQRRLRVECRNFGRNAWTAASVARRADAAPGGEEAVVLAGTNDALLELAWRAGNQGMLSIYRALNQLPADYQPSQEAFAASFRHLLQAVKASRVAVLSLPPLGEATSGEAAEVIASYNRQLRDVVQSDPRAQYVPFAEHLEGVSGEGFDASSAAFSQTIAQMYLHTGLRWLPGGPSFDSLAQRCGREVVHDKIHLTEKSAGTLLELVAGTLGRDVLSPTRLPSESR</sequence>
<dbReference type="Pfam" id="PF13472">
    <property type="entry name" value="Lipase_GDSL_2"/>
    <property type="match status" value="1"/>
</dbReference>
<dbReference type="Proteomes" id="UP000186817">
    <property type="component" value="Unassembled WGS sequence"/>
</dbReference>
<protein>
    <recommendedName>
        <fullName evidence="2">SGNH hydrolase-type esterase domain-containing protein</fullName>
    </recommendedName>
</protein>
<name>A0A1Q9D6J8_SYMMI</name>
<evidence type="ECO:0000313" key="3">
    <source>
        <dbReference type="EMBL" id="OLP90803.1"/>
    </source>
</evidence>
<proteinExistence type="predicted"/>
<evidence type="ECO:0000313" key="4">
    <source>
        <dbReference type="Proteomes" id="UP000186817"/>
    </source>
</evidence>
<evidence type="ECO:0000259" key="2">
    <source>
        <dbReference type="Pfam" id="PF13472"/>
    </source>
</evidence>
<evidence type="ECO:0000256" key="1">
    <source>
        <dbReference type="SAM" id="SignalP"/>
    </source>
</evidence>
<dbReference type="Gene3D" id="3.40.50.1110">
    <property type="entry name" value="SGNH hydrolase"/>
    <property type="match status" value="1"/>
</dbReference>
<organism evidence="3 4">
    <name type="scientific">Symbiodinium microadriaticum</name>
    <name type="common">Dinoflagellate</name>
    <name type="synonym">Zooxanthella microadriatica</name>
    <dbReference type="NCBI Taxonomy" id="2951"/>
    <lineage>
        <taxon>Eukaryota</taxon>
        <taxon>Sar</taxon>
        <taxon>Alveolata</taxon>
        <taxon>Dinophyceae</taxon>
        <taxon>Suessiales</taxon>
        <taxon>Symbiodiniaceae</taxon>
        <taxon>Symbiodinium</taxon>
    </lineage>
</organism>
<dbReference type="EMBL" id="LSRX01000694">
    <property type="protein sequence ID" value="OLP90803.1"/>
    <property type="molecule type" value="Genomic_DNA"/>
</dbReference>
<dbReference type="CDD" id="cd00229">
    <property type="entry name" value="SGNH_hydrolase"/>
    <property type="match status" value="1"/>
</dbReference>
<feature type="chain" id="PRO_5012864533" description="SGNH hydrolase-type esterase domain-containing protein" evidence="1">
    <location>
        <begin position="32"/>
        <end position="280"/>
    </location>
</feature>
<dbReference type="AlphaFoldDB" id="A0A1Q9D6J8"/>
<gene>
    <name evidence="3" type="ORF">AK812_SmicGene27583</name>
</gene>
<feature type="domain" description="SGNH hydrolase-type esterase" evidence="2">
    <location>
        <begin position="37"/>
        <end position="199"/>
    </location>
</feature>